<dbReference type="Pfam" id="PF00535">
    <property type="entry name" value="Glycos_transf_2"/>
    <property type="match status" value="1"/>
</dbReference>
<proteinExistence type="predicted"/>
<dbReference type="PANTHER" id="PTHR43685:SF2">
    <property type="entry name" value="GLYCOSYLTRANSFERASE 2-LIKE DOMAIN-CONTAINING PROTEIN"/>
    <property type="match status" value="1"/>
</dbReference>
<dbReference type="InterPro" id="IPR001173">
    <property type="entry name" value="Glyco_trans_2-like"/>
</dbReference>
<dbReference type="Proteomes" id="UP000290649">
    <property type="component" value="Unassembled WGS sequence"/>
</dbReference>
<dbReference type="InterPro" id="IPR029044">
    <property type="entry name" value="Nucleotide-diphossugar_trans"/>
</dbReference>
<organism evidence="2 3">
    <name type="scientific">Anaerobacillus alkaliphilus</name>
    <dbReference type="NCBI Taxonomy" id="1548597"/>
    <lineage>
        <taxon>Bacteria</taxon>
        <taxon>Bacillati</taxon>
        <taxon>Bacillota</taxon>
        <taxon>Bacilli</taxon>
        <taxon>Bacillales</taxon>
        <taxon>Bacillaceae</taxon>
        <taxon>Anaerobacillus</taxon>
    </lineage>
</organism>
<keyword evidence="3" id="KW-1185">Reference proteome</keyword>
<gene>
    <name evidence="2" type="ORF">DS745_17960</name>
</gene>
<dbReference type="InterPro" id="IPR050834">
    <property type="entry name" value="Glycosyltransf_2"/>
</dbReference>
<evidence type="ECO:0000313" key="3">
    <source>
        <dbReference type="Proteomes" id="UP000290649"/>
    </source>
</evidence>
<name>A0A4Q0VP50_9BACI</name>
<dbReference type="Gene3D" id="3.90.550.10">
    <property type="entry name" value="Spore Coat Polysaccharide Biosynthesis Protein SpsA, Chain A"/>
    <property type="match status" value="1"/>
</dbReference>
<dbReference type="PANTHER" id="PTHR43685">
    <property type="entry name" value="GLYCOSYLTRANSFERASE"/>
    <property type="match status" value="1"/>
</dbReference>
<dbReference type="AlphaFoldDB" id="A0A4Q0VP50"/>
<feature type="domain" description="Glycosyltransferase 2-like" evidence="1">
    <location>
        <begin position="29"/>
        <end position="157"/>
    </location>
</feature>
<evidence type="ECO:0000313" key="2">
    <source>
        <dbReference type="EMBL" id="RXI98222.1"/>
    </source>
</evidence>
<keyword evidence="2" id="KW-0808">Transferase</keyword>
<sequence length="289" mass="33489">MVPFLQQFHILLDDNGIGGIYLNDIPLVSIIIPCYNYGKYVEEAISSAKNQTYQNVEIILVNDASTDPLTKNVLKKVEGDTSVTVIHHEVNKGLPAARNTAINTSSGKYILPLDADDTIESTIVEKTMKILEETTDVGFVSVGMRYFGDVNFVHVPPPINFYKLLYHNNVSVTSLFRKIAWEQVGGYNESLTEGYEDWEFWINLAKHGWRCSCVEEPLFNYRKHGNSMITESKKKHHYIYNQIKNIHRDLYLPTKLSQMKYQWRVTKMKEPRLKYSNKSFRFQDNYQSK</sequence>
<dbReference type="OrthoDB" id="396512at2"/>
<dbReference type="CDD" id="cd00761">
    <property type="entry name" value="Glyco_tranf_GTA_type"/>
    <property type="match status" value="1"/>
</dbReference>
<dbReference type="EMBL" id="QOUX01000046">
    <property type="protein sequence ID" value="RXI98222.1"/>
    <property type="molecule type" value="Genomic_DNA"/>
</dbReference>
<dbReference type="GO" id="GO:0016740">
    <property type="term" value="F:transferase activity"/>
    <property type="evidence" value="ECO:0007669"/>
    <property type="project" value="UniProtKB-KW"/>
</dbReference>
<protein>
    <submittedName>
        <fullName evidence="2">Glycosyltransferase family 2 protein</fullName>
    </submittedName>
</protein>
<dbReference type="SUPFAM" id="SSF53448">
    <property type="entry name" value="Nucleotide-diphospho-sugar transferases"/>
    <property type="match status" value="1"/>
</dbReference>
<comment type="caution">
    <text evidence="2">The sequence shown here is derived from an EMBL/GenBank/DDBJ whole genome shotgun (WGS) entry which is preliminary data.</text>
</comment>
<accession>A0A4Q0VP50</accession>
<evidence type="ECO:0000259" key="1">
    <source>
        <dbReference type="Pfam" id="PF00535"/>
    </source>
</evidence>
<reference evidence="2 3" key="1">
    <citation type="journal article" date="2019" name="Int. J. Syst. Evol. Microbiol.">
        <title>Anaerobacillus alkaliphilus sp. nov., a novel alkaliphilic and moderately halophilic bacterium.</title>
        <authorList>
            <person name="Borsodi A.K."/>
            <person name="Aszalos J.M."/>
            <person name="Bihari P."/>
            <person name="Nagy I."/>
            <person name="Schumann P."/>
            <person name="Sproer C."/>
            <person name="Kovacs A.L."/>
            <person name="Boka K."/>
            <person name="Dobosy P."/>
            <person name="Ovari M."/>
            <person name="Szili-Kovacs T."/>
            <person name="Toth E."/>
        </authorList>
    </citation>
    <scope>NUCLEOTIDE SEQUENCE [LARGE SCALE GENOMIC DNA]</scope>
    <source>
        <strain evidence="2 3">B16-10</strain>
    </source>
</reference>